<reference evidence="2 3" key="1">
    <citation type="journal article" date="2013" name="Nature">
        <title>Insights into bilaterian evolution from three spiralian genomes.</title>
        <authorList>
            <person name="Simakov O."/>
            <person name="Marletaz F."/>
            <person name="Cho S.J."/>
            <person name="Edsinger-Gonzales E."/>
            <person name="Havlak P."/>
            <person name="Hellsten U."/>
            <person name="Kuo D.H."/>
            <person name="Larsson T."/>
            <person name="Lv J."/>
            <person name="Arendt D."/>
            <person name="Savage R."/>
            <person name="Osoegawa K."/>
            <person name="de Jong P."/>
            <person name="Grimwood J."/>
            <person name="Chapman J.A."/>
            <person name="Shapiro H."/>
            <person name="Aerts A."/>
            <person name="Otillar R.P."/>
            <person name="Terry A.Y."/>
            <person name="Boore J.L."/>
            <person name="Grigoriev I.V."/>
            <person name="Lindberg D.R."/>
            <person name="Seaver E.C."/>
            <person name="Weisblat D.A."/>
            <person name="Putnam N.H."/>
            <person name="Rokhsar D.S."/>
        </authorList>
    </citation>
    <scope>NUCLEOTIDE SEQUENCE [LARGE SCALE GENOMIC DNA]</scope>
</reference>
<dbReference type="RefSeq" id="XP_009047779.1">
    <property type="nucleotide sequence ID" value="XM_009049531.1"/>
</dbReference>
<accession>V4CHE2</accession>
<feature type="region of interest" description="Disordered" evidence="1">
    <location>
        <begin position="61"/>
        <end position="89"/>
    </location>
</feature>
<dbReference type="AlphaFoldDB" id="V4CHE2"/>
<dbReference type="HOGENOM" id="CLU_1226019_0_0_1"/>
<dbReference type="EMBL" id="KB200484">
    <property type="protein sequence ID" value="ESP01535.1"/>
    <property type="molecule type" value="Genomic_DNA"/>
</dbReference>
<evidence type="ECO:0000313" key="2">
    <source>
        <dbReference type="EMBL" id="ESP01535.1"/>
    </source>
</evidence>
<keyword evidence="3" id="KW-1185">Reference proteome</keyword>
<proteinExistence type="predicted"/>
<evidence type="ECO:0000313" key="3">
    <source>
        <dbReference type="Proteomes" id="UP000030746"/>
    </source>
</evidence>
<dbReference type="KEGG" id="lgi:LOTGIDRAFT_172634"/>
<protein>
    <submittedName>
        <fullName evidence="2">Uncharacterized protein</fullName>
    </submittedName>
</protein>
<name>V4CHE2_LOTGI</name>
<dbReference type="GeneID" id="20242146"/>
<dbReference type="Proteomes" id="UP000030746">
    <property type="component" value="Unassembled WGS sequence"/>
</dbReference>
<organism evidence="2 3">
    <name type="scientific">Lottia gigantea</name>
    <name type="common">Giant owl limpet</name>
    <dbReference type="NCBI Taxonomy" id="225164"/>
    <lineage>
        <taxon>Eukaryota</taxon>
        <taxon>Metazoa</taxon>
        <taxon>Spiralia</taxon>
        <taxon>Lophotrochozoa</taxon>
        <taxon>Mollusca</taxon>
        <taxon>Gastropoda</taxon>
        <taxon>Patellogastropoda</taxon>
        <taxon>Lottioidea</taxon>
        <taxon>Lottiidae</taxon>
        <taxon>Lottia</taxon>
    </lineage>
</organism>
<evidence type="ECO:0000256" key="1">
    <source>
        <dbReference type="SAM" id="MobiDB-lite"/>
    </source>
</evidence>
<dbReference type="CTD" id="20242146"/>
<sequence length="238" mass="26988">MYPVEKRNPIYEEGHSWSMRPYVIHLTEEGLTMEQTRQVPSQQIRFKYRENPFGGLKECVIKSPDPNKHSQQSVATERRVKEPTAKTGSQKLVTNRRAQTNKATNVLNENQLNNPTSRQSQGTKLAMPINNVNITNEVKMLNTQNQPKPPKLPPRNKKPEVGIETINTGAETTNEQTANKMASDKMAAACQARRKSRKRLKRKTSMVQGERRISFMEKGLVACEEDFVGSSYCGGQEQ</sequence>
<gene>
    <name evidence="2" type="ORF">LOTGIDRAFT_172634</name>
</gene>